<dbReference type="Proteomes" id="UP000701853">
    <property type="component" value="Chromosome 9"/>
</dbReference>
<sequence length="354" mass="40154">MGFATEWINLVMHCISSVSYTVNFNGFSSDRFSLNGGCVKTLCIKLKSIMSRFWWEKTQLFEVTIHRMLGKAYMRPENYLKMVLVGGWDRDTKFLFCKLDGCPVGPGKIQATTANSGIEKVLDLIDQSAKTWKVELIKSLFTPMEAHAICCIPLSIYTIEDKMVWCANNSGRDFGEIVATTNKSIMEGKRQSVQDICSIIFNIIREMRELRNKIPAQKPSQEPFVKVNFDAVFKATLHHSYSDFVIRNSIGSVMGSRTVLNKFVSDPFIAEAITSLQALNFSREMGFSHVQMEGDSLTTIHISFHHVDRRANMVAHMIAKERILLPEDRFWVEELPAMAEAFLARDLSGLIPQT</sequence>
<protein>
    <recommendedName>
        <fullName evidence="1">RNase H type-1 domain-containing protein</fullName>
    </recommendedName>
</protein>
<dbReference type="PANTHER" id="PTHR47074:SF61">
    <property type="entry name" value="RNASE H TYPE-1 DOMAIN-CONTAINING PROTEIN"/>
    <property type="match status" value="1"/>
</dbReference>
<dbReference type="InterPro" id="IPR002156">
    <property type="entry name" value="RNaseH_domain"/>
</dbReference>
<comment type="caution">
    <text evidence="2">The sequence shown here is derived from an EMBL/GenBank/DDBJ whole genome shotgun (WGS) entry which is preliminary data.</text>
</comment>
<feature type="domain" description="RNase H type-1" evidence="1">
    <location>
        <begin position="228"/>
        <end position="299"/>
    </location>
</feature>
<dbReference type="AlphaFoldDB" id="A0A8J6CXE9"/>
<keyword evidence="3" id="KW-1185">Reference proteome</keyword>
<accession>A0A8J6CXE9</accession>
<gene>
    <name evidence="2" type="ORF">CXB51_023444</name>
</gene>
<evidence type="ECO:0000259" key="1">
    <source>
        <dbReference type="Pfam" id="PF13456"/>
    </source>
</evidence>
<dbReference type="GO" id="GO:0004523">
    <property type="term" value="F:RNA-DNA hybrid ribonuclease activity"/>
    <property type="evidence" value="ECO:0007669"/>
    <property type="project" value="InterPro"/>
</dbReference>
<dbReference type="CDD" id="cd06222">
    <property type="entry name" value="RNase_H_like"/>
    <property type="match status" value="1"/>
</dbReference>
<dbReference type="InterPro" id="IPR044730">
    <property type="entry name" value="RNase_H-like_dom_plant"/>
</dbReference>
<dbReference type="EMBL" id="JAHUZN010000009">
    <property type="protein sequence ID" value="KAG8483548.1"/>
    <property type="molecule type" value="Genomic_DNA"/>
</dbReference>
<dbReference type="GO" id="GO:0003676">
    <property type="term" value="F:nucleic acid binding"/>
    <property type="evidence" value="ECO:0007669"/>
    <property type="project" value="InterPro"/>
</dbReference>
<dbReference type="PANTHER" id="PTHR47074">
    <property type="entry name" value="BNAC02G40300D PROTEIN"/>
    <property type="match status" value="1"/>
</dbReference>
<dbReference type="OrthoDB" id="1752174at2759"/>
<dbReference type="InterPro" id="IPR052929">
    <property type="entry name" value="RNase_H-like_EbsB-rel"/>
</dbReference>
<proteinExistence type="predicted"/>
<evidence type="ECO:0000313" key="2">
    <source>
        <dbReference type="EMBL" id="KAG8483548.1"/>
    </source>
</evidence>
<dbReference type="Pfam" id="PF13456">
    <property type="entry name" value="RVT_3"/>
    <property type="match status" value="1"/>
</dbReference>
<organism evidence="2 3">
    <name type="scientific">Gossypium anomalum</name>
    <dbReference type="NCBI Taxonomy" id="47600"/>
    <lineage>
        <taxon>Eukaryota</taxon>
        <taxon>Viridiplantae</taxon>
        <taxon>Streptophyta</taxon>
        <taxon>Embryophyta</taxon>
        <taxon>Tracheophyta</taxon>
        <taxon>Spermatophyta</taxon>
        <taxon>Magnoliopsida</taxon>
        <taxon>eudicotyledons</taxon>
        <taxon>Gunneridae</taxon>
        <taxon>Pentapetalae</taxon>
        <taxon>rosids</taxon>
        <taxon>malvids</taxon>
        <taxon>Malvales</taxon>
        <taxon>Malvaceae</taxon>
        <taxon>Malvoideae</taxon>
        <taxon>Gossypium</taxon>
    </lineage>
</organism>
<evidence type="ECO:0000313" key="3">
    <source>
        <dbReference type="Proteomes" id="UP000701853"/>
    </source>
</evidence>
<reference evidence="2 3" key="1">
    <citation type="journal article" date="2021" name="bioRxiv">
        <title>The Gossypium anomalum genome as a resource for cotton improvement and evolutionary analysis of hybrid incompatibility.</title>
        <authorList>
            <person name="Grover C.E."/>
            <person name="Yuan D."/>
            <person name="Arick M.A."/>
            <person name="Miller E.R."/>
            <person name="Hu G."/>
            <person name="Peterson D.G."/>
            <person name="Wendel J.F."/>
            <person name="Udall J.A."/>
        </authorList>
    </citation>
    <scope>NUCLEOTIDE SEQUENCE [LARGE SCALE GENOMIC DNA]</scope>
    <source>
        <strain evidence="2">JFW-Udall</strain>
        <tissue evidence="2">Leaf</tissue>
    </source>
</reference>
<name>A0A8J6CXE9_9ROSI</name>